<evidence type="ECO:0000313" key="4">
    <source>
        <dbReference type="EMBL" id="ADI15204.1"/>
    </source>
</evidence>
<organism evidence="4 5">
    <name type="scientific">Truepera radiovictrix (strain DSM 17093 / CIP 108686 / LMG 22925 / RQ-24)</name>
    <dbReference type="NCBI Taxonomy" id="649638"/>
    <lineage>
        <taxon>Bacteria</taxon>
        <taxon>Thermotogati</taxon>
        <taxon>Deinococcota</taxon>
        <taxon>Deinococci</taxon>
        <taxon>Trueperales</taxon>
        <taxon>Trueperaceae</taxon>
        <taxon>Truepera</taxon>
    </lineage>
</organism>
<feature type="compositionally biased region" description="Pro residues" evidence="1">
    <location>
        <begin position="30"/>
        <end position="42"/>
    </location>
</feature>
<dbReference type="STRING" id="649638.Trad_2090"/>
<dbReference type="eggNOG" id="COG2133">
    <property type="taxonomic scope" value="Bacteria"/>
</dbReference>
<reference evidence="4 5" key="2">
    <citation type="journal article" date="2011" name="Stand. Genomic Sci.">
        <title>Complete genome sequence of Truepera radiovictrix type strain (RQ-24).</title>
        <authorList>
            <person name="Ivanova N."/>
            <person name="Rohde C."/>
            <person name="Munk C."/>
            <person name="Nolan M."/>
            <person name="Lucas S."/>
            <person name="Del Rio T.G."/>
            <person name="Tice H."/>
            <person name="Deshpande S."/>
            <person name="Cheng J.F."/>
            <person name="Tapia R."/>
            <person name="Han C."/>
            <person name="Goodwin L."/>
            <person name="Pitluck S."/>
            <person name="Liolios K."/>
            <person name="Mavromatis K."/>
            <person name="Mikhailova N."/>
            <person name="Pati A."/>
            <person name="Chen A."/>
            <person name="Palaniappan K."/>
            <person name="Land M."/>
            <person name="Hauser L."/>
            <person name="Chang Y.J."/>
            <person name="Jeffries C.D."/>
            <person name="Brambilla E."/>
            <person name="Rohde M."/>
            <person name="Goker M."/>
            <person name="Tindall B.J."/>
            <person name="Woyke T."/>
            <person name="Bristow J."/>
            <person name="Eisen J.A."/>
            <person name="Markowitz V."/>
            <person name="Hugenholtz P."/>
            <person name="Kyrpides N.C."/>
            <person name="Klenk H.P."/>
            <person name="Lapidus A."/>
        </authorList>
    </citation>
    <scope>NUCLEOTIDE SEQUENCE [LARGE SCALE GENOMIC DNA]</scope>
    <source>
        <strain evidence="5">DSM 17093 / CIP 108686 / LMG 22925 / RQ-24</strain>
    </source>
</reference>
<feature type="region of interest" description="Disordered" evidence="1">
    <location>
        <begin position="25"/>
        <end position="44"/>
    </location>
</feature>
<feature type="chain" id="PRO_5003094487" description="Glucose/Sorbosone dehydrogenase domain-containing protein" evidence="2">
    <location>
        <begin position="29"/>
        <end position="411"/>
    </location>
</feature>
<evidence type="ECO:0000256" key="1">
    <source>
        <dbReference type="SAM" id="MobiDB-lite"/>
    </source>
</evidence>
<dbReference type="Proteomes" id="UP000000379">
    <property type="component" value="Chromosome"/>
</dbReference>
<keyword evidence="2" id="KW-0732">Signal</keyword>
<dbReference type="Pfam" id="PF07995">
    <property type="entry name" value="GSDH"/>
    <property type="match status" value="1"/>
</dbReference>
<evidence type="ECO:0000256" key="2">
    <source>
        <dbReference type="SAM" id="SignalP"/>
    </source>
</evidence>
<dbReference type="OrthoDB" id="9770043at2"/>
<evidence type="ECO:0000313" key="5">
    <source>
        <dbReference type="Proteomes" id="UP000000379"/>
    </source>
</evidence>
<reference evidence="5" key="1">
    <citation type="submission" date="2010-05" db="EMBL/GenBank/DDBJ databases">
        <title>The complete genome of Truepera radiovictris DSM 17093.</title>
        <authorList>
            <consortium name="US DOE Joint Genome Institute (JGI-PGF)"/>
            <person name="Lucas S."/>
            <person name="Copeland A."/>
            <person name="Lapidus A."/>
            <person name="Glavina del Rio T."/>
            <person name="Dalin E."/>
            <person name="Tice H."/>
            <person name="Bruce D."/>
            <person name="Goodwin L."/>
            <person name="Pitluck S."/>
            <person name="Kyrpides N."/>
            <person name="Mavromatis K."/>
            <person name="Ovchinnikova G."/>
            <person name="Munk A.C."/>
            <person name="Detter J.C."/>
            <person name="Han C."/>
            <person name="Tapia R."/>
            <person name="Land M."/>
            <person name="Hauser L."/>
            <person name="Markowitz V."/>
            <person name="Cheng J.-F."/>
            <person name="Hugenholtz P."/>
            <person name="Woyke T."/>
            <person name="Wu D."/>
            <person name="Tindall B."/>
            <person name="Pomrenke H.G."/>
            <person name="Brambilla E."/>
            <person name="Klenk H.-P."/>
            <person name="Eisen J.A."/>
        </authorList>
    </citation>
    <scope>NUCLEOTIDE SEQUENCE [LARGE SCALE GENOMIC DNA]</scope>
    <source>
        <strain evidence="5">DSM 17093 / CIP 108686 / LMG 22925 / RQ-24</strain>
    </source>
</reference>
<dbReference type="KEGG" id="tra:Trad_2090"/>
<dbReference type="EMBL" id="CP002049">
    <property type="protein sequence ID" value="ADI15204.1"/>
    <property type="molecule type" value="Genomic_DNA"/>
</dbReference>
<gene>
    <name evidence="4" type="ordered locus">Trad_2090</name>
</gene>
<accession>D7CRB6</accession>
<dbReference type="InterPro" id="IPR011042">
    <property type="entry name" value="6-blade_b-propeller_TolB-like"/>
</dbReference>
<dbReference type="RefSeq" id="WP_013178568.1">
    <property type="nucleotide sequence ID" value="NC_014221.1"/>
</dbReference>
<feature type="signal peptide" evidence="2">
    <location>
        <begin position="1"/>
        <end position="28"/>
    </location>
</feature>
<sequence length="411" mass="43294">MRLATLCRPSGLLLLGTLIACHTPQAGAGTPPPDAPPTPPGPADVRVALEPVTSELEQPTSVTHAGDGSDRLFVTQKTGLIRVIEGGALREAPFLDLSSRVSTTSEQGLLGLAFSPDYADDGRLFVNYTDLEGDTVIAEFTVSGDPNLADPASERVLLTVAQPYANHNGGGLAFGPDGYLYIGLGDGGAGGDPEGNGQDPRTLLGSLLRIDVNTRGDGETAGWAYAVPNDNPFVGRADAAPETWAYGLRNPWGFSFDRETGDLWIADVGQNAFEEVNRQPAGGPGGENYGWNRMEGPHCFDPAAPREPPERCDQTGLTLPVLSYSHASGDGRSVTGGYVYRGAALPELRGSYVFGDFVSGNIWRAVPEGDGYTRALLLEAAFPVVAFGEDESGELYVADFGGALYRFVAAE</sequence>
<dbReference type="SUPFAM" id="SSF50952">
    <property type="entry name" value="Soluble quinoprotein glucose dehydrogenase"/>
    <property type="match status" value="1"/>
</dbReference>
<dbReference type="InterPro" id="IPR011041">
    <property type="entry name" value="Quinoprot_gluc/sorb_DH_b-prop"/>
</dbReference>
<dbReference type="PROSITE" id="PS51257">
    <property type="entry name" value="PROKAR_LIPOPROTEIN"/>
    <property type="match status" value="1"/>
</dbReference>
<dbReference type="AlphaFoldDB" id="D7CRB6"/>
<dbReference type="PANTHER" id="PTHR19328">
    <property type="entry name" value="HEDGEHOG-INTERACTING PROTEIN"/>
    <property type="match status" value="1"/>
</dbReference>
<dbReference type="Gene3D" id="2.120.10.30">
    <property type="entry name" value="TolB, C-terminal domain"/>
    <property type="match status" value="1"/>
</dbReference>
<evidence type="ECO:0000259" key="3">
    <source>
        <dbReference type="Pfam" id="PF07995"/>
    </source>
</evidence>
<dbReference type="HOGENOM" id="CLU_012344_3_0_0"/>
<dbReference type="PANTHER" id="PTHR19328:SF75">
    <property type="entry name" value="ALDOSE SUGAR DEHYDROGENASE YLII"/>
    <property type="match status" value="1"/>
</dbReference>
<dbReference type="InterPro" id="IPR012938">
    <property type="entry name" value="Glc/Sorbosone_DH"/>
</dbReference>
<name>D7CRB6_TRURR</name>
<keyword evidence="5" id="KW-1185">Reference proteome</keyword>
<feature type="domain" description="Glucose/Sorbosone dehydrogenase" evidence="3">
    <location>
        <begin position="56"/>
        <end position="372"/>
    </location>
</feature>
<proteinExistence type="predicted"/>
<protein>
    <recommendedName>
        <fullName evidence="3">Glucose/Sorbosone dehydrogenase domain-containing protein</fullName>
    </recommendedName>
</protein>